<dbReference type="EMBL" id="BSDZ01000080">
    <property type="protein sequence ID" value="GLI69279.1"/>
    <property type="molecule type" value="Genomic_DNA"/>
</dbReference>
<gene>
    <name evidence="12" type="ORF">VaNZ11_013855</name>
</gene>
<feature type="region of interest" description="Disordered" evidence="8">
    <location>
        <begin position="106"/>
        <end position="230"/>
    </location>
</feature>
<dbReference type="EC" id="3.6.4.13" evidence="7"/>
<dbReference type="InterPro" id="IPR000629">
    <property type="entry name" value="RNA-helicase_DEAD-box_CS"/>
</dbReference>
<comment type="similarity">
    <text evidence="7">Belongs to the DEAD box helicase family.</text>
</comment>
<feature type="compositionally biased region" description="Basic and acidic residues" evidence="8">
    <location>
        <begin position="472"/>
        <end position="481"/>
    </location>
</feature>
<dbReference type="PROSITE" id="PS00039">
    <property type="entry name" value="DEAD_ATP_HELICASE"/>
    <property type="match status" value="1"/>
</dbReference>
<comment type="function">
    <text evidence="7">RNA helicase.</text>
</comment>
<evidence type="ECO:0000256" key="6">
    <source>
        <dbReference type="PROSITE-ProRule" id="PRU00552"/>
    </source>
</evidence>
<organism evidence="12 13">
    <name type="scientific">Volvox africanus</name>
    <dbReference type="NCBI Taxonomy" id="51714"/>
    <lineage>
        <taxon>Eukaryota</taxon>
        <taxon>Viridiplantae</taxon>
        <taxon>Chlorophyta</taxon>
        <taxon>core chlorophytes</taxon>
        <taxon>Chlorophyceae</taxon>
        <taxon>CS clade</taxon>
        <taxon>Chlamydomonadales</taxon>
        <taxon>Volvocaceae</taxon>
        <taxon>Volvox</taxon>
    </lineage>
</organism>
<dbReference type="Pfam" id="PF13959">
    <property type="entry name" value="CTE_SPB4"/>
    <property type="match status" value="1"/>
</dbReference>
<dbReference type="SMART" id="SM00490">
    <property type="entry name" value="HELICc"/>
    <property type="match status" value="1"/>
</dbReference>
<evidence type="ECO:0000256" key="8">
    <source>
        <dbReference type="SAM" id="MobiDB-lite"/>
    </source>
</evidence>
<feature type="compositionally biased region" description="Basic and acidic residues" evidence="8">
    <location>
        <begin position="160"/>
        <end position="169"/>
    </location>
</feature>
<evidence type="ECO:0000259" key="11">
    <source>
        <dbReference type="PROSITE" id="PS51195"/>
    </source>
</evidence>
<feature type="region of interest" description="Disordered" evidence="8">
    <location>
        <begin position="1"/>
        <end position="90"/>
    </location>
</feature>
<feature type="region of interest" description="Disordered" evidence="8">
    <location>
        <begin position="879"/>
        <end position="914"/>
    </location>
</feature>
<evidence type="ECO:0000256" key="5">
    <source>
        <dbReference type="ARBA" id="ARBA00022884"/>
    </source>
</evidence>
<sequence length="914" mass="98522">MDDDLELNIAVPVTPKTRPSKPSKTASSGKDGGAKRRGDSTKAAPTPATGNQANGKILKSKTSGFQLRDSNLPNTCQRHSAGHDKKWPGTAKLGLKSLKQLNSVNEKLNRVQHRPGKERFKRSAGGGGTDPDDPEELMRAPEPEEEQEDDLRAVMSLMAQREKALRQEEQQAAAARGGKGARVPAAEREGVVEFDDDDGDGGFRKRRRLNGLADGGGGGGSGGAAASVPKPKGRGNYIPGSLVHAVANATAAGAGGANGAAASSGGGSEWLELGLAASLGEDLTTLGFVSPTPIQRAVLPVLMAGRDALVKAQTGSGKTLSYLLPIINNLQAQQPRITRADGTFALMLAPTRELCIQVYDVAAILLRRYHWLVPGLLIGGENRQHEKARLRKGMAVLVASPGRLLDHLESTAAFKTSELRWLVLDEADRLLDLGFEDKLRRITEQLNKRSGRGIGAAAGAAEQQRRKRQRQKQNDQEIERVDENEDDQEEEGMPGGRSGGREEEDGRKQRIQCSEASAGRHDGARSEGGDQSSRRQTVLLSATLHKQLEVLAELSLQEPAVVGFEVRMTGEGLKLRAAGVAGGCGVEDDDPLSRYSLPASLRQSWMEVPAKERLVALAALLRSRVARRRVGGSKVVVFVASCDEVEFLHHLLGDMWEASAGAQLLPPSVRLFKLHGDMPQAERTETFAGFSQEGDGVLLCTDVAARGLDFPNVTTIIQYDVPGAPSEYVHRVGRSARMGAAGEAVLLLMPHEIPYVNLLRSRGVLLEQVQLDKLARWMPAPQPDQVRLVKGKSSNSRDSGGASGGAARQLAQQLHRHVSMAVSHDPHAAKLANNAYRSFVRAYATHSGDVKRVFAVRNLHLGHVAHSFCLIETPTRLGSSASAADRKRRKWEAAATQKEERRRKMKRAAQRVSA</sequence>
<dbReference type="InterPro" id="IPR011545">
    <property type="entry name" value="DEAD/DEAH_box_helicase_dom"/>
</dbReference>
<comment type="catalytic activity">
    <reaction evidence="7">
        <text>ATP + H2O = ADP + phosphate + H(+)</text>
        <dbReference type="Rhea" id="RHEA:13065"/>
        <dbReference type="ChEBI" id="CHEBI:15377"/>
        <dbReference type="ChEBI" id="CHEBI:15378"/>
        <dbReference type="ChEBI" id="CHEBI:30616"/>
        <dbReference type="ChEBI" id="CHEBI:43474"/>
        <dbReference type="ChEBI" id="CHEBI:456216"/>
        <dbReference type="EC" id="3.6.4.13"/>
    </reaction>
</comment>
<dbReference type="PANTHER" id="PTHR24031">
    <property type="entry name" value="RNA HELICASE"/>
    <property type="match status" value="1"/>
</dbReference>
<evidence type="ECO:0000256" key="7">
    <source>
        <dbReference type="RuleBase" id="RU365068"/>
    </source>
</evidence>
<feature type="compositionally biased region" description="Acidic residues" evidence="8">
    <location>
        <begin position="482"/>
        <end position="492"/>
    </location>
</feature>
<feature type="domain" description="DEAD-box RNA helicase Q" evidence="11">
    <location>
        <begin position="268"/>
        <end position="296"/>
    </location>
</feature>
<protein>
    <recommendedName>
        <fullName evidence="7">ATP-dependent RNA helicase</fullName>
        <ecNumber evidence="7">3.6.4.13</ecNumber>
    </recommendedName>
</protein>
<dbReference type="InterPro" id="IPR025313">
    <property type="entry name" value="SPB4-like_CTE"/>
</dbReference>
<keyword evidence="5 7" id="KW-0694">RNA-binding</keyword>
<keyword evidence="1 7" id="KW-0547">Nucleotide-binding</keyword>
<feature type="compositionally biased region" description="Polar residues" evidence="8">
    <location>
        <begin position="48"/>
        <end position="78"/>
    </location>
</feature>
<dbReference type="SMART" id="SM00487">
    <property type="entry name" value="DEXDc"/>
    <property type="match status" value="1"/>
</dbReference>
<evidence type="ECO:0000259" key="9">
    <source>
        <dbReference type="PROSITE" id="PS51192"/>
    </source>
</evidence>
<feature type="domain" description="Helicase C-terminal" evidence="10">
    <location>
        <begin position="613"/>
        <end position="782"/>
    </location>
</feature>
<proteinExistence type="inferred from homology"/>
<feature type="compositionally biased region" description="Basic residues" evidence="8">
    <location>
        <begin position="110"/>
        <end position="122"/>
    </location>
</feature>
<evidence type="ECO:0000313" key="13">
    <source>
        <dbReference type="Proteomes" id="UP001165090"/>
    </source>
</evidence>
<evidence type="ECO:0000256" key="4">
    <source>
        <dbReference type="ARBA" id="ARBA00022840"/>
    </source>
</evidence>
<feature type="compositionally biased region" description="Basic residues" evidence="8">
    <location>
        <begin position="903"/>
        <end position="914"/>
    </location>
</feature>
<dbReference type="CDD" id="cd18787">
    <property type="entry name" value="SF2_C_DEAD"/>
    <property type="match status" value="1"/>
</dbReference>
<feature type="compositionally biased region" description="Basic and acidic residues" evidence="8">
    <location>
        <begin position="518"/>
        <end position="528"/>
    </location>
</feature>
<dbReference type="InterPro" id="IPR027417">
    <property type="entry name" value="P-loop_NTPase"/>
</dbReference>
<feature type="region of interest" description="Disordered" evidence="8">
    <location>
        <begin position="453"/>
        <end position="534"/>
    </location>
</feature>
<dbReference type="Gene3D" id="3.40.50.300">
    <property type="entry name" value="P-loop containing nucleotide triphosphate hydrolases"/>
    <property type="match status" value="2"/>
</dbReference>
<feature type="region of interest" description="Disordered" evidence="8">
    <location>
        <begin position="787"/>
        <end position="808"/>
    </location>
</feature>
<reference evidence="12 13" key="1">
    <citation type="journal article" date="2023" name="IScience">
        <title>Expanded male sex-determining region conserved during the evolution of homothallism in the green alga Volvox.</title>
        <authorList>
            <person name="Yamamoto K."/>
            <person name="Matsuzaki R."/>
            <person name="Mahakham W."/>
            <person name="Heman W."/>
            <person name="Sekimoto H."/>
            <person name="Kawachi M."/>
            <person name="Minakuchi Y."/>
            <person name="Toyoda A."/>
            <person name="Nozaki H."/>
        </authorList>
    </citation>
    <scope>NUCLEOTIDE SEQUENCE [LARGE SCALE GENOMIC DNA]</scope>
    <source>
        <strain evidence="12 13">NIES-4468</strain>
    </source>
</reference>
<dbReference type="PROSITE" id="PS51194">
    <property type="entry name" value="HELICASE_CTER"/>
    <property type="match status" value="1"/>
</dbReference>
<dbReference type="PROSITE" id="PS51192">
    <property type="entry name" value="HELICASE_ATP_BIND_1"/>
    <property type="match status" value="1"/>
</dbReference>
<dbReference type="InterPro" id="IPR014001">
    <property type="entry name" value="Helicase_ATP-bd"/>
</dbReference>
<comment type="caution">
    <text evidence="12">The sequence shown here is derived from an EMBL/GenBank/DDBJ whole genome shotgun (WGS) entry which is preliminary data.</text>
</comment>
<feature type="domain" description="Helicase ATP-binding" evidence="9">
    <location>
        <begin position="299"/>
        <end position="562"/>
    </location>
</feature>
<comment type="domain">
    <text evidence="7">The Q motif is unique to and characteristic of the DEAD box family of RNA helicases and controls ATP binding and hydrolysis.</text>
</comment>
<evidence type="ECO:0000256" key="2">
    <source>
        <dbReference type="ARBA" id="ARBA00022801"/>
    </source>
</evidence>
<dbReference type="PROSITE" id="PS51195">
    <property type="entry name" value="Q_MOTIF"/>
    <property type="match status" value="1"/>
</dbReference>
<feature type="compositionally biased region" description="Gly residues" evidence="8">
    <location>
        <begin position="213"/>
        <end position="223"/>
    </location>
</feature>
<dbReference type="InterPro" id="IPR001650">
    <property type="entry name" value="Helicase_C-like"/>
</dbReference>
<keyword evidence="3 7" id="KW-0347">Helicase</keyword>
<evidence type="ECO:0000259" key="10">
    <source>
        <dbReference type="PROSITE" id="PS51194"/>
    </source>
</evidence>
<evidence type="ECO:0000256" key="3">
    <source>
        <dbReference type="ARBA" id="ARBA00022806"/>
    </source>
</evidence>
<name>A0ABQ5SHY6_9CHLO</name>
<dbReference type="SUPFAM" id="SSF52540">
    <property type="entry name" value="P-loop containing nucleoside triphosphate hydrolases"/>
    <property type="match status" value="1"/>
</dbReference>
<keyword evidence="4 7" id="KW-0067">ATP-binding</keyword>
<keyword evidence="2 7" id="KW-0378">Hydrolase</keyword>
<dbReference type="Pfam" id="PF00270">
    <property type="entry name" value="DEAD"/>
    <property type="match status" value="1"/>
</dbReference>
<dbReference type="Pfam" id="PF00271">
    <property type="entry name" value="Helicase_C"/>
    <property type="match status" value="1"/>
</dbReference>
<keyword evidence="13" id="KW-1185">Reference proteome</keyword>
<evidence type="ECO:0000313" key="12">
    <source>
        <dbReference type="EMBL" id="GLI69279.1"/>
    </source>
</evidence>
<feature type="compositionally biased region" description="Basic and acidic residues" evidence="8">
    <location>
        <begin position="499"/>
        <end position="508"/>
    </location>
</feature>
<feature type="short sequence motif" description="Q motif" evidence="6">
    <location>
        <begin position="268"/>
        <end position="296"/>
    </location>
</feature>
<evidence type="ECO:0000256" key="1">
    <source>
        <dbReference type="ARBA" id="ARBA00022741"/>
    </source>
</evidence>
<dbReference type="Proteomes" id="UP001165090">
    <property type="component" value="Unassembled WGS sequence"/>
</dbReference>
<dbReference type="InterPro" id="IPR014014">
    <property type="entry name" value="RNA_helicase_DEAD_Q_motif"/>
</dbReference>
<dbReference type="SMART" id="SM01178">
    <property type="entry name" value="DUF4217"/>
    <property type="match status" value="1"/>
</dbReference>
<accession>A0ABQ5SHY6</accession>